<protein>
    <submittedName>
        <fullName evidence="3">Immunity protein sdpI</fullName>
    </submittedName>
</protein>
<dbReference type="InterPro" id="IPR025962">
    <property type="entry name" value="SdpI/YhfL"/>
</dbReference>
<dbReference type="Proteomes" id="UP000308489">
    <property type="component" value="Chromosome 1"/>
</dbReference>
<gene>
    <name evidence="3" type="primary">sdpI</name>
    <name evidence="3" type="ORF">NCTC503_01821</name>
</gene>
<dbReference type="RefSeq" id="WP_171012028.1">
    <property type="nucleotide sequence ID" value="NZ_CBCRUQ010000019.1"/>
</dbReference>
<keyword evidence="1" id="KW-0812">Transmembrane</keyword>
<feature type="transmembrane region" description="Helical" evidence="1">
    <location>
        <begin position="202"/>
        <end position="223"/>
    </location>
</feature>
<feature type="transmembrane region" description="Helical" evidence="1">
    <location>
        <begin position="5"/>
        <end position="24"/>
    </location>
</feature>
<name>A0A4U9RRH9_HATHI</name>
<keyword evidence="1" id="KW-1133">Transmembrane helix</keyword>
<reference evidence="3 4" key="1">
    <citation type="submission" date="2019-05" db="EMBL/GenBank/DDBJ databases">
        <authorList>
            <consortium name="Pathogen Informatics"/>
        </authorList>
    </citation>
    <scope>NUCLEOTIDE SEQUENCE [LARGE SCALE GENOMIC DNA]</scope>
    <source>
        <strain evidence="3 4">NCTC503</strain>
    </source>
</reference>
<dbReference type="InterPro" id="IPR026272">
    <property type="entry name" value="SdpI"/>
</dbReference>
<keyword evidence="1" id="KW-0472">Membrane</keyword>
<proteinExistence type="predicted"/>
<dbReference type="PANTHER" id="PTHR37810">
    <property type="entry name" value="IMMUNITY PROTEIN SDPI"/>
    <property type="match status" value="1"/>
</dbReference>
<dbReference type="AlphaFoldDB" id="A0A4U9RRH9"/>
<feature type="transmembrane region" description="Helical" evidence="1">
    <location>
        <begin position="123"/>
        <end position="143"/>
    </location>
</feature>
<feature type="transmembrane region" description="Helical" evidence="1">
    <location>
        <begin position="90"/>
        <end position="111"/>
    </location>
</feature>
<accession>A0A4U9RRH9</accession>
<sequence>MKNKILWAVTLLPICMILVAIQFMEDKIPVHYDFMGNIDRWGSKYEKLIFPIIIIIVTLFWSLFLRYFRKRQVMTSDEKSIKEAQQNEKVIYYVAIGMAVLFGIMNCSSMYSSMVEVKNNMQTMAIDINVITNVVIGIFLIIIGNVIPKSKLNSVVGVRTKWSMKNDITWAKSNRFGGIFFMVSGLIIIIESVFIGGIASTIVMLGVIIIDGIISSIYSYTIYKKH</sequence>
<evidence type="ECO:0000313" key="3">
    <source>
        <dbReference type="EMBL" id="VTQ91540.1"/>
    </source>
</evidence>
<keyword evidence="4" id="KW-1185">Reference proteome</keyword>
<dbReference type="GO" id="GO:0009636">
    <property type="term" value="P:response to toxic substance"/>
    <property type="evidence" value="ECO:0007669"/>
    <property type="project" value="TreeGrafter"/>
</dbReference>
<evidence type="ECO:0000259" key="2">
    <source>
        <dbReference type="Pfam" id="PF07853"/>
    </source>
</evidence>
<dbReference type="InterPro" id="IPR012867">
    <property type="entry name" value="DUF1648"/>
</dbReference>
<dbReference type="KEGG" id="hhw:NCTC503_01821"/>
<evidence type="ECO:0000313" key="4">
    <source>
        <dbReference type="Proteomes" id="UP000308489"/>
    </source>
</evidence>
<evidence type="ECO:0000256" key="1">
    <source>
        <dbReference type="SAM" id="Phobius"/>
    </source>
</evidence>
<dbReference type="Pfam" id="PF07853">
    <property type="entry name" value="DUF1648"/>
    <property type="match status" value="1"/>
</dbReference>
<organism evidence="3 4">
    <name type="scientific">Hathewaya histolytica</name>
    <name type="common">Clostridium histolyticum</name>
    <dbReference type="NCBI Taxonomy" id="1498"/>
    <lineage>
        <taxon>Bacteria</taxon>
        <taxon>Bacillati</taxon>
        <taxon>Bacillota</taxon>
        <taxon>Clostridia</taxon>
        <taxon>Eubacteriales</taxon>
        <taxon>Clostridiaceae</taxon>
        <taxon>Hathewaya</taxon>
    </lineage>
</organism>
<dbReference type="EMBL" id="LR590481">
    <property type="protein sequence ID" value="VTQ91540.1"/>
    <property type="molecule type" value="Genomic_DNA"/>
</dbReference>
<dbReference type="PIRSF" id="PIRSF038959">
    <property type="entry name" value="SdpI"/>
    <property type="match status" value="1"/>
</dbReference>
<dbReference type="Pfam" id="PF13630">
    <property type="entry name" value="SdpI"/>
    <property type="match status" value="1"/>
</dbReference>
<feature type="domain" description="DUF1648" evidence="2">
    <location>
        <begin position="9"/>
        <end position="55"/>
    </location>
</feature>
<dbReference type="PANTHER" id="PTHR37810:SF5">
    <property type="entry name" value="IMMUNITY PROTEIN SDPI"/>
    <property type="match status" value="1"/>
</dbReference>
<feature type="transmembrane region" description="Helical" evidence="1">
    <location>
        <begin position="48"/>
        <end position="69"/>
    </location>
</feature>
<feature type="transmembrane region" description="Helical" evidence="1">
    <location>
        <begin position="176"/>
        <end position="196"/>
    </location>
</feature>